<organism evidence="2 3">
    <name type="scientific">Chaetomium fimeti</name>
    <dbReference type="NCBI Taxonomy" id="1854472"/>
    <lineage>
        <taxon>Eukaryota</taxon>
        <taxon>Fungi</taxon>
        <taxon>Dikarya</taxon>
        <taxon>Ascomycota</taxon>
        <taxon>Pezizomycotina</taxon>
        <taxon>Sordariomycetes</taxon>
        <taxon>Sordariomycetidae</taxon>
        <taxon>Sordariales</taxon>
        <taxon>Chaetomiaceae</taxon>
        <taxon>Chaetomium</taxon>
    </lineage>
</organism>
<comment type="caution">
    <text evidence="2">The sequence shown here is derived from an EMBL/GenBank/DDBJ whole genome shotgun (WGS) entry which is preliminary data.</text>
</comment>
<evidence type="ECO:0000313" key="2">
    <source>
        <dbReference type="EMBL" id="KAK3300164.1"/>
    </source>
</evidence>
<protein>
    <submittedName>
        <fullName evidence="2">Uncharacterized protein</fullName>
    </submittedName>
</protein>
<name>A0AAE0HPS4_9PEZI</name>
<keyword evidence="3" id="KW-1185">Reference proteome</keyword>
<reference evidence="2" key="2">
    <citation type="submission" date="2023-06" db="EMBL/GenBank/DDBJ databases">
        <authorList>
            <consortium name="Lawrence Berkeley National Laboratory"/>
            <person name="Haridas S."/>
            <person name="Hensen N."/>
            <person name="Bonometti L."/>
            <person name="Westerberg I."/>
            <person name="Brannstrom I.O."/>
            <person name="Guillou S."/>
            <person name="Cros-Aarteil S."/>
            <person name="Calhoun S."/>
            <person name="Kuo A."/>
            <person name="Mondo S."/>
            <person name="Pangilinan J."/>
            <person name="Riley R."/>
            <person name="Labutti K."/>
            <person name="Andreopoulos B."/>
            <person name="Lipzen A."/>
            <person name="Chen C."/>
            <person name="Yanf M."/>
            <person name="Daum C."/>
            <person name="Ng V."/>
            <person name="Clum A."/>
            <person name="Steindorff A."/>
            <person name="Ohm R."/>
            <person name="Martin F."/>
            <person name="Silar P."/>
            <person name="Natvig D."/>
            <person name="Lalanne C."/>
            <person name="Gautier V."/>
            <person name="Ament-Velasquez S.L."/>
            <person name="Kruys A."/>
            <person name="Hutchinson M.I."/>
            <person name="Powell A.J."/>
            <person name="Barry K."/>
            <person name="Miller A.N."/>
            <person name="Grigoriev I.V."/>
            <person name="Debuchy R."/>
            <person name="Gladieux P."/>
            <person name="Thoren M.H."/>
            <person name="Johannesson H."/>
        </authorList>
    </citation>
    <scope>NUCLEOTIDE SEQUENCE</scope>
    <source>
        <strain evidence="2">CBS 168.71</strain>
    </source>
</reference>
<dbReference type="AlphaFoldDB" id="A0AAE0HPS4"/>
<dbReference type="RefSeq" id="XP_062663678.1">
    <property type="nucleotide sequence ID" value="XM_062808854.1"/>
</dbReference>
<reference evidence="2" key="1">
    <citation type="journal article" date="2023" name="Mol. Phylogenet. Evol.">
        <title>Genome-scale phylogeny and comparative genomics of the fungal order Sordariales.</title>
        <authorList>
            <person name="Hensen N."/>
            <person name="Bonometti L."/>
            <person name="Westerberg I."/>
            <person name="Brannstrom I.O."/>
            <person name="Guillou S."/>
            <person name="Cros-Aarteil S."/>
            <person name="Calhoun S."/>
            <person name="Haridas S."/>
            <person name="Kuo A."/>
            <person name="Mondo S."/>
            <person name="Pangilinan J."/>
            <person name="Riley R."/>
            <person name="LaButti K."/>
            <person name="Andreopoulos B."/>
            <person name="Lipzen A."/>
            <person name="Chen C."/>
            <person name="Yan M."/>
            <person name="Daum C."/>
            <person name="Ng V."/>
            <person name="Clum A."/>
            <person name="Steindorff A."/>
            <person name="Ohm R.A."/>
            <person name="Martin F."/>
            <person name="Silar P."/>
            <person name="Natvig D.O."/>
            <person name="Lalanne C."/>
            <person name="Gautier V."/>
            <person name="Ament-Velasquez S.L."/>
            <person name="Kruys A."/>
            <person name="Hutchinson M.I."/>
            <person name="Powell A.J."/>
            <person name="Barry K."/>
            <person name="Miller A.N."/>
            <person name="Grigoriev I.V."/>
            <person name="Debuchy R."/>
            <person name="Gladieux P."/>
            <person name="Hiltunen Thoren M."/>
            <person name="Johannesson H."/>
        </authorList>
    </citation>
    <scope>NUCLEOTIDE SEQUENCE</scope>
    <source>
        <strain evidence="2">CBS 168.71</strain>
    </source>
</reference>
<evidence type="ECO:0000313" key="3">
    <source>
        <dbReference type="Proteomes" id="UP001278766"/>
    </source>
</evidence>
<accession>A0AAE0HPS4</accession>
<sequence length="251" mass="28585">MAHQALINTISARWEFSVGAWKRAQGLDRLPMLHELTAEHLNEYMQDKAAENLALATATTDLALFSTGLCPGCEQPGQEPDYVTERLEVMNAWDLREYMFALDDLKDNLVPALRCSLQCFAASFLTNAVHLYFWPLPQHKVVGFALTALTVYHAGFALTYRWFLCLIARCRSHTEQLKHKVDGVLRQRVAAGGYRGGDADDLCEDDVRAWCGWKFKVVSHVAWERDLRSSFYETGLTWRSFLEGSMSWLTL</sequence>
<dbReference type="Proteomes" id="UP001278766">
    <property type="component" value="Unassembled WGS sequence"/>
</dbReference>
<feature type="transmembrane region" description="Helical" evidence="1">
    <location>
        <begin position="141"/>
        <end position="163"/>
    </location>
</feature>
<keyword evidence="1" id="KW-0472">Membrane</keyword>
<proteinExistence type="predicted"/>
<dbReference type="GeneID" id="87845802"/>
<evidence type="ECO:0000256" key="1">
    <source>
        <dbReference type="SAM" id="Phobius"/>
    </source>
</evidence>
<dbReference type="EMBL" id="JAUEPN010000001">
    <property type="protein sequence ID" value="KAK3300164.1"/>
    <property type="molecule type" value="Genomic_DNA"/>
</dbReference>
<gene>
    <name evidence="2" type="ORF">B0H64DRAFT_8418</name>
</gene>
<keyword evidence="1" id="KW-1133">Transmembrane helix</keyword>
<keyword evidence="1" id="KW-0812">Transmembrane</keyword>